<evidence type="ECO:0000313" key="5">
    <source>
        <dbReference type="Proteomes" id="UP001589758"/>
    </source>
</evidence>
<name>A0ABV6C8I0_9GAMM</name>
<reference evidence="4 5" key="1">
    <citation type="submission" date="2024-09" db="EMBL/GenBank/DDBJ databases">
        <authorList>
            <person name="Sun Q."/>
            <person name="Mori K."/>
        </authorList>
    </citation>
    <scope>NUCLEOTIDE SEQUENCE [LARGE SCALE GENOMIC DNA]</scope>
    <source>
        <strain evidence="4 5">CCM 8545</strain>
    </source>
</reference>
<evidence type="ECO:0000313" key="4">
    <source>
        <dbReference type="EMBL" id="MFC0179282.1"/>
    </source>
</evidence>
<evidence type="ECO:0000256" key="2">
    <source>
        <dbReference type="ARBA" id="ARBA00093628"/>
    </source>
</evidence>
<dbReference type="Pfam" id="PF04219">
    <property type="entry name" value="DUF413"/>
    <property type="match status" value="1"/>
</dbReference>
<dbReference type="RefSeq" id="WP_385876379.1">
    <property type="nucleotide sequence ID" value="NZ_JBHLXE010000043.1"/>
</dbReference>
<feature type="region of interest" description="Disordered" evidence="3">
    <location>
        <begin position="91"/>
        <end position="110"/>
    </location>
</feature>
<proteinExistence type="inferred from homology"/>
<protein>
    <recommendedName>
        <fullName evidence="2">Macrodomain Ori protein</fullName>
    </recommendedName>
</protein>
<gene>
    <name evidence="4" type="ORF">ACFFIT_04080</name>
</gene>
<comment type="similarity">
    <text evidence="1">Belongs to the MaoP family.</text>
</comment>
<feature type="region of interest" description="Disordered" evidence="3">
    <location>
        <begin position="1"/>
        <end position="22"/>
    </location>
</feature>
<keyword evidence="5" id="KW-1185">Reference proteome</keyword>
<sequence>MADSFTSPRRFTDNKNYPRGLSRHGDYTIKEAQLLEKYGNALLELESGSRKPETTEEKQFVAVCEGKQAAVTDIEKVWMKYIQKTRQPKRFHTLSGGKPQVELNDEYIDD</sequence>
<dbReference type="InterPro" id="IPR007335">
    <property type="entry name" value="DUF413"/>
</dbReference>
<organism evidence="4 5">
    <name type="scientific">Thorsellia kenyensis</name>
    <dbReference type="NCBI Taxonomy" id="1549888"/>
    <lineage>
        <taxon>Bacteria</taxon>
        <taxon>Pseudomonadati</taxon>
        <taxon>Pseudomonadota</taxon>
        <taxon>Gammaproteobacteria</taxon>
        <taxon>Enterobacterales</taxon>
        <taxon>Thorselliaceae</taxon>
        <taxon>Thorsellia</taxon>
    </lineage>
</organism>
<dbReference type="Proteomes" id="UP001589758">
    <property type="component" value="Unassembled WGS sequence"/>
</dbReference>
<evidence type="ECO:0000256" key="1">
    <source>
        <dbReference type="ARBA" id="ARBA00093464"/>
    </source>
</evidence>
<dbReference type="EMBL" id="JBHLXE010000043">
    <property type="protein sequence ID" value="MFC0179282.1"/>
    <property type="molecule type" value="Genomic_DNA"/>
</dbReference>
<accession>A0ABV6C8I0</accession>
<comment type="caution">
    <text evidence="4">The sequence shown here is derived from an EMBL/GenBank/DDBJ whole genome shotgun (WGS) entry which is preliminary data.</text>
</comment>
<evidence type="ECO:0000256" key="3">
    <source>
        <dbReference type="SAM" id="MobiDB-lite"/>
    </source>
</evidence>
<dbReference type="NCBIfam" id="NF008252">
    <property type="entry name" value="PRK11027.1-2"/>
    <property type="match status" value="1"/>
</dbReference>